<reference evidence="2 3" key="1">
    <citation type="submission" date="2024-02" db="EMBL/GenBank/DDBJ databases">
        <authorList>
            <person name="Chen Y."/>
            <person name="Shah S."/>
            <person name="Dougan E. K."/>
            <person name="Thang M."/>
            <person name="Chan C."/>
        </authorList>
    </citation>
    <scope>NUCLEOTIDE SEQUENCE [LARGE SCALE GENOMIC DNA]</scope>
</reference>
<comment type="caution">
    <text evidence="2">The sequence shown here is derived from an EMBL/GenBank/DDBJ whole genome shotgun (WGS) entry which is preliminary data.</text>
</comment>
<gene>
    <name evidence="2" type="ORF">CCMP2556_LOCUS11955</name>
</gene>
<organism evidence="2 3">
    <name type="scientific">Durusdinium trenchii</name>
    <dbReference type="NCBI Taxonomy" id="1381693"/>
    <lineage>
        <taxon>Eukaryota</taxon>
        <taxon>Sar</taxon>
        <taxon>Alveolata</taxon>
        <taxon>Dinophyceae</taxon>
        <taxon>Suessiales</taxon>
        <taxon>Symbiodiniaceae</taxon>
        <taxon>Durusdinium</taxon>
    </lineage>
</organism>
<dbReference type="InterPro" id="IPR051418">
    <property type="entry name" value="Spondin/Thrombospondin_T1"/>
</dbReference>
<dbReference type="SMART" id="SM00209">
    <property type="entry name" value="TSP1"/>
    <property type="match status" value="8"/>
</dbReference>
<keyword evidence="3" id="KW-1185">Reference proteome</keyword>
<dbReference type="PANTHER" id="PTHR11311:SF15">
    <property type="entry name" value="SPONDIN-2"/>
    <property type="match status" value="1"/>
</dbReference>
<dbReference type="SUPFAM" id="SSF82895">
    <property type="entry name" value="TSP-1 type 1 repeat"/>
    <property type="match status" value="4"/>
</dbReference>
<dbReference type="Proteomes" id="UP001642484">
    <property type="component" value="Unassembled WGS sequence"/>
</dbReference>
<dbReference type="InterPro" id="IPR036383">
    <property type="entry name" value="TSP1_rpt_sf"/>
</dbReference>
<dbReference type="PROSITE" id="PS50092">
    <property type="entry name" value="TSP1"/>
    <property type="match status" value="7"/>
</dbReference>
<dbReference type="Pfam" id="PF00090">
    <property type="entry name" value="TSP_1"/>
    <property type="match status" value="6"/>
</dbReference>
<dbReference type="EMBL" id="CAXAMN010005703">
    <property type="protein sequence ID" value="CAK9015062.1"/>
    <property type="molecule type" value="Genomic_DNA"/>
</dbReference>
<evidence type="ECO:0000313" key="2">
    <source>
        <dbReference type="EMBL" id="CAK9015062.1"/>
    </source>
</evidence>
<sequence>MTRLWRLWPLLWLYAKAQRNGRKHRLMRSQEQLAAVAVDESGGVECTWSDWSAWSYCSASCGEGLQTRKRWVAIAAQGGVQNCDGSSEQRQSCETPCAPGVQCHWDVWQDWSECTASCGGGWHQRVRALSASSNRTECNMAAGHQEEPCRETPCVSCWSEWSTCSQSCSGLRTRRNKASCPSASQEELCNVEACDCVLSDWSEWGLCSGPCYEGQAVSKRTRTPQGQSNCGSEQLQEEKSCDCVASVVSASVTVTTTSEGPIDCVWAKWESWEACTASCGSGTHTRSRSLATHANNLGRDCAGEDRQVQSCKGEECPSCSTSDWSDWSPCTGPCSYFSSRSIRVREPLQQGICDQSLEEERACSCDEQVSGTTGAPGSNASVHLHSGEEVPIDCQWADWHEWEACTKSCNKGITHRTRDILRPANSLGAECLGETRQTANCHEEPCPCDLGPWSDWSNCAGDCAGQADRAVRTREVLEKGNQSHCIEVLEQEKACACTQPSADGDDDTMTAADLRAQNLAGGTGSSQESNPDDRRVSGALELELPDPVTFSSDPAAETAAQAAISELVGQSGTDLSTLAVSLMPAVNQNHTVDCWYSLVLPEAEALAVAGRLHGVETSEATQHLGAELLRLGLSSSVTVKGITATVTSTRT</sequence>
<evidence type="ECO:0000313" key="3">
    <source>
        <dbReference type="Proteomes" id="UP001642484"/>
    </source>
</evidence>
<dbReference type="Gene3D" id="2.20.100.10">
    <property type="entry name" value="Thrombospondin type-1 (TSP1) repeat"/>
    <property type="match status" value="6"/>
</dbReference>
<accession>A0ABP0JKY0</accession>
<protein>
    <submittedName>
        <fullName evidence="2">Uncharacterized protein</fullName>
    </submittedName>
</protein>
<keyword evidence="1" id="KW-0732">Signal</keyword>
<dbReference type="InterPro" id="IPR000884">
    <property type="entry name" value="TSP1_rpt"/>
</dbReference>
<evidence type="ECO:0000256" key="1">
    <source>
        <dbReference type="SAM" id="SignalP"/>
    </source>
</evidence>
<feature type="signal peptide" evidence="1">
    <location>
        <begin position="1"/>
        <end position="17"/>
    </location>
</feature>
<feature type="chain" id="PRO_5047356702" evidence="1">
    <location>
        <begin position="18"/>
        <end position="651"/>
    </location>
</feature>
<name>A0ABP0JKY0_9DINO</name>
<dbReference type="PANTHER" id="PTHR11311">
    <property type="entry name" value="SPONDIN"/>
    <property type="match status" value="1"/>
</dbReference>
<proteinExistence type="predicted"/>